<dbReference type="InterPro" id="IPR018110">
    <property type="entry name" value="Mandel_Rmase/mucon_lact_enz_CS"/>
</dbReference>
<dbReference type="PROSITE" id="PS00909">
    <property type="entry name" value="MR_MLE_2"/>
    <property type="match status" value="1"/>
</dbReference>
<dbReference type="SMART" id="SM00922">
    <property type="entry name" value="MR_MLE"/>
    <property type="match status" value="1"/>
</dbReference>
<dbReference type="GO" id="GO:0016855">
    <property type="term" value="F:racemase and epimerase activity, acting on amino acids and derivatives"/>
    <property type="evidence" value="ECO:0007669"/>
    <property type="project" value="UniProtKB-UniRule"/>
</dbReference>
<evidence type="ECO:0000256" key="3">
    <source>
        <dbReference type="ARBA" id="ARBA00022842"/>
    </source>
</evidence>
<accession>A0A7C3PMA6</accession>
<name>A0A7C3PMA6_9CYAN</name>
<dbReference type="SFLD" id="SFLDS00001">
    <property type="entry name" value="Enolase"/>
    <property type="match status" value="1"/>
</dbReference>
<proteinExistence type="inferred from homology"/>
<comment type="cofactor">
    <cofactor evidence="6 7">
        <name>Mg(2+)</name>
        <dbReference type="ChEBI" id="CHEBI:18420"/>
    </cofactor>
    <text evidence="6 7">Binds 1 Mg(2+) ion per subunit.</text>
</comment>
<feature type="domain" description="Mandelate racemase/muconate lactonizing enzyme C-terminal" evidence="8">
    <location>
        <begin position="137"/>
        <end position="243"/>
    </location>
</feature>
<evidence type="ECO:0000256" key="5">
    <source>
        <dbReference type="PIRSR" id="PIRSR634603-1"/>
    </source>
</evidence>
<dbReference type="Pfam" id="PF02746">
    <property type="entry name" value="MR_MLE_N"/>
    <property type="match status" value="1"/>
</dbReference>
<dbReference type="Pfam" id="PF13378">
    <property type="entry name" value="MR_MLE_C"/>
    <property type="match status" value="1"/>
</dbReference>
<evidence type="ECO:0000256" key="2">
    <source>
        <dbReference type="ARBA" id="ARBA00022723"/>
    </source>
</evidence>
<dbReference type="SFLD" id="SFLDG00180">
    <property type="entry name" value="muconate_cycloisomerase"/>
    <property type="match status" value="1"/>
</dbReference>
<dbReference type="PANTHER" id="PTHR48080:SF3">
    <property type="entry name" value="ENOLASE SUPERFAMILY MEMBER DDB_G0284701"/>
    <property type="match status" value="1"/>
</dbReference>
<dbReference type="SUPFAM" id="SSF51604">
    <property type="entry name" value="Enolase C-terminal domain-like"/>
    <property type="match status" value="1"/>
</dbReference>
<feature type="active site" description="Proton acceptor; specific for (R)-substrate epimerization" evidence="5">
    <location>
        <position position="166"/>
    </location>
</feature>
<dbReference type="InterPro" id="IPR013342">
    <property type="entry name" value="Mandelate_racemase_C"/>
</dbReference>
<evidence type="ECO:0000256" key="4">
    <source>
        <dbReference type="ARBA" id="ARBA00023235"/>
    </source>
</evidence>
<dbReference type="InterPro" id="IPR013341">
    <property type="entry name" value="Mandelate_racemase_N_dom"/>
</dbReference>
<evidence type="ECO:0000313" key="9">
    <source>
        <dbReference type="EMBL" id="HFN01417.1"/>
    </source>
</evidence>
<evidence type="ECO:0000259" key="8">
    <source>
        <dbReference type="SMART" id="SM00922"/>
    </source>
</evidence>
<sequence>MQIRIATFTVHKRFALTISRGTTAQTTNVLVEIEHEGITGKGEASPFSVGEQPQTTEVLARSLQKIAPFLKALSPLERQRIEKLMAEANLPSGARAALDVALHDWAGKRAGMPLWQLWGVDRDRIVPTSVTIGISSPAEAQKRTLDWLGKGTVETPWQGIQALKIKLGNPAGVEADQAMLIAVKDVAPHIRHLSVDANGGWDLPTALHMSEWLAEQGVTYLEQPLAKGQEGDLPELYQRSPLPIFVDESCFTSYDILPLADRVHGINIKLMKAGGLTEALRMIHTARACGLKVMFGCYSDSGLANTALAHLSPFADHLDLDSHLNLVDDPFVGAIFQNGRVIPTEKPGLGVSSRTKFRAG</sequence>
<keyword evidence="2 6" id="KW-0479">Metal-binding</keyword>
<dbReference type="EC" id="5.1.1.-" evidence="7"/>
<dbReference type="Gene3D" id="3.30.390.10">
    <property type="entry name" value="Enolase-like, N-terminal domain"/>
    <property type="match status" value="1"/>
</dbReference>
<protein>
    <recommendedName>
        <fullName evidence="7">Dipeptide epimerase</fullName>
        <ecNumber evidence="7">5.1.1.-</ecNumber>
    </recommendedName>
</protein>
<dbReference type="SUPFAM" id="SSF54826">
    <property type="entry name" value="Enolase N-terminal domain-like"/>
    <property type="match status" value="1"/>
</dbReference>
<evidence type="ECO:0000256" key="6">
    <source>
        <dbReference type="PIRSR" id="PIRSR634603-3"/>
    </source>
</evidence>
<dbReference type="InterPro" id="IPR029017">
    <property type="entry name" value="Enolase-like_N"/>
</dbReference>
<organism evidence="9">
    <name type="scientific">Oscillatoriales cyanobacterium SpSt-418</name>
    <dbReference type="NCBI Taxonomy" id="2282169"/>
    <lineage>
        <taxon>Bacteria</taxon>
        <taxon>Bacillati</taxon>
        <taxon>Cyanobacteriota</taxon>
        <taxon>Cyanophyceae</taxon>
        <taxon>Oscillatoriophycideae</taxon>
        <taxon>Oscillatoriales</taxon>
    </lineage>
</organism>
<dbReference type="InterPro" id="IPR036849">
    <property type="entry name" value="Enolase-like_C_sf"/>
</dbReference>
<keyword evidence="3 6" id="KW-0460">Magnesium</keyword>
<feature type="binding site" evidence="6">
    <location>
        <position position="247"/>
    </location>
    <ligand>
        <name>Mg(2+)</name>
        <dbReference type="ChEBI" id="CHEBI:18420"/>
    </ligand>
</feature>
<comment type="similarity">
    <text evidence="1 7">Belongs to the mandelate racemase/muconate lactonizing enzyme family.</text>
</comment>
<dbReference type="GO" id="GO:0009063">
    <property type="term" value="P:amino acid catabolic process"/>
    <property type="evidence" value="ECO:0007669"/>
    <property type="project" value="InterPro"/>
</dbReference>
<feature type="active site" description="Proton acceptor; specific for (S)-substrate epimerization" evidence="5">
    <location>
        <position position="269"/>
    </location>
</feature>
<feature type="binding site" evidence="6">
    <location>
        <position position="196"/>
    </location>
    <ligand>
        <name>Mg(2+)</name>
        <dbReference type="ChEBI" id="CHEBI:18420"/>
    </ligand>
</feature>
<dbReference type="CDD" id="cd03319">
    <property type="entry name" value="L-Ala-DL-Glu_epimerase"/>
    <property type="match status" value="1"/>
</dbReference>
<evidence type="ECO:0000256" key="1">
    <source>
        <dbReference type="ARBA" id="ARBA00008031"/>
    </source>
</evidence>
<comment type="caution">
    <text evidence="9">The sequence shown here is derived from an EMBL/GenBank/DDBJ whole genome shotgun (WGS) entry which is preliminary data.</text>
</comment>
<dbReference type="InterPro" id="IPR034593">
    <property type="entry name" value="DgoD-like"/>
</dbReference>
<dbReference type="EMBL" id="DSRU01000408">
    <property type="protein sequence ID" value="HFN01417.1"/>
    <property type="molecule type" value="Genomic_DNA"/>
</dbReference>
<dbReference type="Gene3D" id="3.20.20.120">
    <property type="entry name" value="Enolase-like C-terminal domain"/>
    <property type="match status" value="1"/>
</dbReference>
<dbReference type="InterPro" id="IPR034603">
    <property type="entry name" value="Dipeptide_epimerase"/>
</dbReference>
<feature type="binding site" evidence="6">
    <location>
        <position position="222"/>
    </location>
    <ligand>
        <name>Mg(2+)</name>
        <dbReference type="ChEBI" id="CHEBI:18420"/>
    </ligand>
</feature>
<dbReference type="GO" id="GO:0046872">
    <property type="term" value="F:metal ion binding"/>
    <property type="evidence" value="ECO:0007669"/>
    <property type="project" value="UniProtKB-KW"/>
</dbReference>
<dbReference type="InterPro" id="IPR029065">
    <property type="entry name" value="Enolase_C-like"/>
</dbReference>
<keyword evidence="4 7" id="KW-0413">Isomerase</keyword>
<evidence type="ECO:0000256" key="7">
    <source>
        <dbReference type="RuleBase" id="RU366006"/>
    </source>
</evidence>
<gene>
    <name evidence="9" type="ORF">ENR64_27465</name>
</gene>
<reference evidence="9" key="1">
    <citation type="journal article" date="2020" name="mSystems">
        <title>Genome- and Community-Level Interaction Insights into Carbon Utilization and Element Cycling Functions of Hydrothermarchaeota in Hydrothermal Sediment.</title>
        <authorList>
            <person name="Zhou Z."/>
            <person name="Liu Y."/>
            <person name="Xu W."/>
            <person name="Pan J."/>
            <person name="Luo Z.H."/>
            <person name="Li M."/>
        </authorList>
    </citation>
    <scope>NUCLEOTIDE SEQUENCE [LARGE SCALE GENOMIC DNA]</scope>
    <source>
        <strain evidence="9">SpSt-418</strain>
    </source>
</reference>
<dbReference type="PANTHER" id="PTHR48080">
    <property type="entry name" value="D-GALACTONATE DEHYDRATASE-RELATED"/>
    <property type="match status" value="1"/>
</dbReference>
<dbReference type="AlphaFoldDB" id="A0A7C3PMA6"/>